<dbReference type="Gene3D" id="1.10.10.10">
    <property type="entry name" value="Winged helix-like DNA-binding domain superfamily/Winged helix DNA-binding domain"/>
    <property type="match status" value="1"/>
</dbReference>
<keyword evidence="1 2" id="KW-0238">DNA-binding</keyword>
<dbReference type="GO" id="GO:0003677">
    <property type="term" value="F:DNA binding"/>
    <property type="evidence" value="ECO:0007669"/>
    <property type="project" value="UniProtKB-UniRule"/>
</dbReference>
<dbReference type="CDD" id="cd00383">
    <property type="entry name" value="trans_reg_C"/>
    <property type="match status" value="1"/>
</dbReference>
<dbReference type="GO" id="GO:0006355">
    <property type="term" value="P:regulation of DNA-templated transcription"/>
    <property type="evidence" value="ECO:0007669"/>
    <property type="project" value="InterPro"/>
</dbReference>
<protein>
    <submittedName>
        <fullName evidence="4">Response regulators consisting of a CheY-like receiver domain and a winged-helix DNA-binding domain</fullName>
    </submittedName>
</protein>
<dbReference type="AlphaFoldDB" id="A0A1T4KIE9"/>
<dbReference type="Proteomes" id="UP000190637">
    <property type="component" value="Unassembled WGS sequence"/>
</dbReference>
<evidence type="ECO:0000313" key="4">
    <source>
        <dbReference type="EMBL" id="SJZ42174.1"/>
    </source>
</evidence>
<dbReference type="InterPro" id="IPR036388">
    <property type="entry name" value="WH-like_DNA-bd_sf"/>
</dbReference>
<dbReference type="SUPFAM" id="SSF46894">
    <property type="entry name" value="C-terminal effector domain of the bipartite response regulators"/>
    <property type="match status" value="1"/>
</dbReference>
<feature type="DNA-binding region" description="OmpR/PhoB-type" evidence="2">
    <location>
        <begin position="1"/>
        <end position="73"/>
    </location>
</feature>
<reference evidence="4 5" key="1">
    <citation type="submission" date="2017-02" db="EMBL/GenBank/DDBJ databases">
        <authorList>
            <person name="Peterson S.W."/>
        </authorList>
    </citation>
    <scope>NUCLEOTIDE SEQUENCE [LARGE SCALE GENOMIC DNA]</scope>
    <source>
        <strain evidence="4 5">DSM 45154</strain>
    </source>
</reference>
<proteinExistence type="predicted"/>
<evidence type="ECO:0000259" key="3">
    <source>
        <dbReference type="PROSITE" id="PS51755"/>
    </source>
</evidence>
<keyword evidence="5" id="KW-1185">Reference proteome</keyword>
<feature type="domain" description="OmpR/PhoB-type" evidence="3">
    <location>
        <begin position="1"/>
        <end position="73"/>
    </location>
</feature>
<dbReference type="GO" id="GO:0000160">
    <property type="term" value="P:phosphorelay signal transduction system"/>
    <property type="evidence" value="ECO:0007669"/>
    <property type="project" value="InterPro"/>
</dbReference>
<evidence type="ECO:0000256" key="1">
    <source>
        <dbReference type="ARBA" id="ARBA00023125"/>
    </source>
</evidence>
<dbReference type="InterPro" id="IPR001867">
    <property type="entry name" value="OmpR/PhoB-type_DNA-bd"/>
</dbReference>
<dbReference type="PROSITE" id="PS51755">
    <property type="entry name" value="OMPR_PHOB"/>
    <property type="match status" value="1"/>
</dbReference>
<evidence type="ECO:0000313" key="5">
    <source>
        <dbReference type="Proteomes" id="UP000190637"/>
    </source>
</evidence>
<dbReference type="STRING" id="1122192.SAMN02745673_00395"/>
<dbReference type="InterPro" id="IPR016032">
    <property type="entry name" value="Sig_transdc_resp-reg_C-effctor"/>
</dbReference>
<gene>
    <name evidence="4" type="ORF">SAMN02745673_00395</name>
</gene>
<accession>A0A1T4KIE9</accession>
<sequence>MALSPVQAKIVECLIQNPGALVSRADLVARLSEEPSTPTRNALDLHVTRIRRKLTPLGLTIKAVRGRGYRLHAVED</sequence>
<dbReference type="SMART" id="SM00862">
    <property type="entry name" value="Trans_reg_C"/>
    <property type="match status" value="1"/>
</dbReference>
<evidence type="ECO:0000256" key="2">
    <source>
        <dbReference type="PROSITE-ProRule" id="PRU01091"/>
    </source>
</evidence>
<organism evidence="4 5">
    <name type="scientific">Marinactinospora thermotolerans DSM 45154</name>
    <dbReference type="NCBI Taxonomy" id="1122192"/>
    <lineage>
        <taxon>Bacteria</taxon>
        <taxon>Bacillati</taxon>
        <taxon>Actinomycetota</taxon>
        <taxon>Actinomycetes</taxon>
        <taxon>Streptosporangiales</taxon>
        <taxon>Nocardiopsidaceae</taxon>
        <taxon>Marinactinospora</taxon>
    </lineage>
</organism>
<name>A0A1T4KIE9_9ACTN</name>
<dbReference type="Pfam" id="PF00486">
    <property type="entry name" value="Trans_reg_C"/>
    <property type="match status" value="1"/>
</dbReference>
<dbReference type="EMBL" id="FUWS01000001">
    <property type="protein sequence ID" value="SJZ42174.1"/>
    <property type="molecule type" value="Genomic_DNA"/>
</dbReference>